<sequence length="708" mass="80205">MRTTTTKKWKKAETTKQPSVTLFNLVPGETFVFRVRAENATGQSEPSEESEPILIKALEKPAEEPKQEPREEESPEAVDYDSLDSTVDLSDRKAIDANRLPSDLEAKYIICEELGQGAYGTVYRAIEKATGKTWAAKMVQVRPGVKREDVLHEISMMNQLNHEKLLNLHEAFDLGSEICLIEEFVSGGELLDKIMEDDMLMSEKEVKDYMRQILQGLEHMHNKQIVHLDLKPENILLKTKISKDIKLIDFGLARKLDPKKTEKLLFGTPEFCAPEVVNYEPVGLSTDMWSVGVIAYVLLSGLSPFFGATDEETLANVSAADWDFDDAAWDDVSETAKDFICRLMVKDKRKRMTVQQALEHPFIKEKEKALPVRGQLTPQQKRKFMQLRRWSGDDLLPIGRLAKRGAIFRQQSMDGVFERNISFDGDYPPSVKSNSRTSSPMWVISSRRWNRRAKEPQKPGAAPSFAPALKDCSGKLGEKLALSVGCKTEVKVEWFHNGVKISESDENYIRKQEKGRYELTIKNVNMSDEGEWRVIGKDAVGQCESSCTVSVQTPDGFMAPTFERVLEDVRCEEQELLTLSVKIAANPAPEITWYCDDNEIKHSDRYRVLFDDDKREYSVIIVNAYAEDSGEYRCFAKNLAGEAQSVCSVRIEEPEDKRSRKIDESKAPTFSMPLSSTREVTEGAEMILTCVVTGTPYPKIKWSKDGTR</sequence>
<accession>A0A0C2CEJ2</accession>
<evidence type="ECO:0000256" key="7">
    <source>
        <dbReference type="ARBA" id="ARBA00022737"/>
    </source>
</evidence>
<feature type="domain" description="Protein kinase" evidence="15">
    <location>
        <begin position="108"/>
        <end position="363"/>
    </location>
</feature>
<feature type="domain" description="Ig-like" evidence="16">
    <location>
        <begin position="560"/>
        <end position="652"/>
    </location>
</feature>
<dbReference type="PROSITE" id="PS50011">
    <property type="entry name" value="PROTEIN_KINASE_DOM"/>
    <property type="match status" value="1"/>
</dbReference>
<reference evidence="18 19" key="1">
    <citation type="submission" date="2013-12" db="EMBL/GenBank/DDBJ databases">
        <title>Draft genome of the parsitic nematode Ancylostoma duodenale.</title>
        <authorList>
            <person name="Mitreva M."/>
        </authorList>
    </citation>
    <scope>NUCLEOTIDE SEQUENCE [LARGE SCALE GENOMIC DNA]</scope>
    <source>
        <strain evidence="18 19">Zhejiang</strain>
    </source>
</reference>
<keyword evidence="12" id="KW-0393">Immunoglobulin domain</keyword>
<keyword evidence="11" id="KW-0460">Magnesium</keyword>
<gene>
    <name evidence="18" type="ORF">ANCDUO_15099</name>
</gene>
<dbReference type="InterPro" id="IPR036116">
    <property type="entry name" value="FN3_sf"/>
</dbReference>
<dbReference type="AlphaFoldDB" id="A0A0C2CEJ2"/>
<dbReference type="GO" id="GO:0043065">
    <property type="term" value="P:positive regulation of apoptotic process"/>
    <property type="evidence" value="ECO:0007669"/>
    <property type="project" value="TreeGrafter"/>
</dbReference>
<dbReference type="EMBL" id="KN738554">
    <property type="protein sequence ID" value="KIH54753.1"/>
    <property type="molecule type" value="Genomic_DNA"/>
</dbReference>
<dbReference type="GO" id="GO:0005634">
    <property type="term" value="C:nucleus"/>
    <property type="evidence" value="ECO:0007669"/>
    <property type="project" value="TreeGrafter"/>
</dbReference>
<dbReference type="GO" id="GO:0035556">
    <property type="term" value="P:intracellular signal transduction"/>
    <property type="evidence" value="ECO:0007669"/>
    <property type="project" value="TreeGrafter"/>
</dbReference>
<dbReference type="SUPFAM" id="SSF48726">
    <property type="entry name" value="Immunoglobulin"/>
    <property type="match status" value="3"/>
</dbReference>
<dbReference type="FunFam" id="2.60.40.10:FF:000425">
    <property type="entry name" value="Myosin light chain kinase"/>
    <property type="match status" value="1"/>
</dbReference>
<dbReference type="PROSITE" id="PS00107">
    <property type="entry name" value="PROTEIN_KINASE_ATP"/>
    <property type="match status" value="1"/>
</dbReference>
<keyword evidence="5" id="KW-0723">Serine/threonine-protein kinase</keyword>
<dbReference type="InterPro" id="IPR011009">
    <property type="entry name" value="Kinase-like_dom_sf"/>
</dbReference>
<dbReference type="Gene3D" id="1.10.510.10">
    <property type="entry name" value="Transferase(Phosphotransferase) domain 1"/>
    <property type="match status" value="1"/>
</dbReference>
<dbReference type="Gene3D" id="2.60.40.10">
    <property type="entry name" value="Immunoglobulins"/>
    <property type="match status" value="4"/>
</dbReference>
<evidence type="ECO:0000256" key="2">
    <source>
        <dbReference type="ARBA" id="ARBA00004161"/>
    </source>
</evidence>
<dbReference type="InterPro" id="IPR036179">
    <property type="entry name" value="Ig-like_dom_sf"/>
</dbReference>
<comment type="similarity">
    <text evidence="3">Belongs to the protein kinase superfamily. CAMK Ser/Thr protein kinase family.</text>
</comment>
<evidence type="ECO:0000256" key="5">
    <source>
        <dbReference type="ARBA" id="ARBA00022527"/>
    </source>
</evidence>
<dbReference type="SUPFAM" id="SSF56112">
    <property type="entry name" value="Protein kinase-like (PK-like)"/>
    <property type="match status" value="1"/>
</dbReference>
<dbReference type="Proteomes" id="UP000054047">
    <property type="component" value="Unassembled WGS sequence"/>
</dbReference>
<dbReference type="SUPFAM" id="SSF49265">
    <property type="entry name" value="Fibronectin type III"/>
    <property type="match status" value="1"/>
</dbReference>
<feature type="compositionally biased region" description="Basic and acidic residues" evidence="14">
    <location>
        <begin position="57"/>
        <end position="69"/>
    </location>
</feature>
<evidence type="ECO:0000259" key="16">
    <source>
        <dbReference type="PROSITE" id="PS50835"/>
    </source>
</evidence>
<proteinExistence type="inferred from homology"/>
<organism evidence="18 19">
    <name type="scientific">Ancylostoma duodenale</name>
    <dbReference type="NCBI Taxonomy" id="51022"/>
    <lineage>
        <taxon>Eukaryota</taxon>
        <taxon>Metazoa</taxon>
        <taxon>Ecdysozoa</taxon>
        <taxon>Nematoda</taxon>
        <taxon>Chromadorea</taxon>
        <taxon>Rhabditida</taxon>
        <taxon>Rhabditina</taxon>
        <taxon>Rhabditomorpha</taxon>
        <taxon>Strongyloidea</taxon>
        <taxon>Ancylostomatidae</taxon>
        <taxon>Ancylostomatinae</taxon>
        <taxon>Ancylostoma</taxon>
    </lineage>
</organism>
<evidence type="ECO:0000259" key="17">
    <source>
        <dbReference type="PROSITE" id="PS50853"/>
    </source>
</evidence>
<feature type="binding site" evidence="13">
    <location>
        <position position="137"/>
    </location>
    <ligand>
        <name>ATP</name>
        <dbReference type="ChEBI" id="CHEBI:30616"/>
    </ligand>
</feature>
<keyword evidence="4" id="KW-0963">Cytoplasm</keyword>
<dbReference type="GO" id="GO:0019899">
    <property type="term" value="F:enzyme binding"/>
    <property type="evidence" value="ECO:0007669"/>
    <property type="project" value="UniProtKB-ARBA"/>
</dbReference>
<evidence type="ECO:0000259" key="15">
    <source>
        <dbReference type="PROSITE" id="PS50011"/>
    </source>
</evidence>
<dbReference type="Pfam" id="PF00069">
    <property type="entry name" value="Pkinase"/>
    <property type="match status" value="1"/>
</dbReference>
<comment type="cofactor">
    <cofactor evidence="1">
        <name>Mg(2+)</name>
        <dbReference type="ChEBI" id="CHEBI:18420"/>
    </cofactor>
</comment>
<dbReference type="Pfam" id="PF07679">
    <property type="entry name" value="I-set"/>
    <property type="match status" value="3"/>
</dbReference>
<keyword evidence="6" id="KW-0808">Transferase</keyword>
<dbReference type="PANTHER" id="PTHR24342">
    <property type="entry name" value="SERINE/THREONINE-PROTEIN KINASE 17"/>
    <property type="match status" value="1"/>
</dbReference>
<evidence type="ECO:0000256" key="8">
    <source>
        <dbReference type="ARBA" id="ARBA00022741"/>
    </source>
</evidence>
<evidence type="ECO:0000256" key="1">
    <source>
        <dbReference type="ARBA" id="ARBA00001946"/>
    </source>
</evidence>
<dbReference type="SMART" id="SM00409">
    <property type="entry name" value="IG"/>
    <property type="match status" value="2"/>
</dbReference>
<dbReference type="GO" id="GO:0005524">
    <property type="term" value="F:ATP binding"/>
    <property type="evidence" value="ECO:0007669"/>
    <property type="project" value="UniProtKB-UniRule"/>
</dbReference>
<keyword evidence="7" id="KW-0677">Repeat</keyword>
<evidence type="ECO:0000256" key="11">
    <source>
        <dbReference type="ARBA" id="ARBA00022842"/>
    </source>
</evidence>
<dbReference type="PROSITE" id="PS00108">
    <property type="entry name" value="PROTEIN_KINASE_ST"/>
    <property type="match status" value="1"/>
</dbReference>
<dbReference type="InterPro" id="IPR013783">
    <property type="entry name" value="Ig-like_fold"/>
</dbReference>
<keyword evidence="19" id="KW-1185">Reference proteome</keyword>
<dbReference type="InterPro" id="IPR013098">
    <property type="entry name" value="Ig_I-set"/>
</dbReference>
<dbReference type="InterPro" id="IPR000719">
    <property type="entry name" value="Prot_kinase_dom"/>
</dbReference>
<dbReference type="SMART" id="SM00220">
    <property type="entry name" value="S_TKc"/>
    <property type="match status" value="1"/>
</dbReference>
<evidence type="ECO:0000256" key="14">
    <source>
        <dbReference type="SAM" id="MobiDB-lite"/>
    </source>
</evidence>
<evidence type="ECO:0000256" key="3">
    <source>
        <dbReference type="ARBA" id="ARBA00006692"/>
    </source>
</evidence>
<dbReference type="GO" id="GO:0004674">
    <property type="term" value="F:protein serine/threonine kinase activity"/>
    <property type="evidence" value="ECO:0007669"/>
    <property type="project" value="UniProtKB-KW"/>
</dbReference>
<evidence type="ECO:0000256" key="13">
    <source>
        <dbReference type="PROSITE-ProRule" id="PRU10141"/>
    </source>
</evidence>
<comment type="subcellular location">
    <subcellularLocation>
        <location evidence="2">Cytoplasm</location>
        <location evidence="2">Myofibril</location>
        <location evidence="2">Sarcomere</location>
        <location evidence="2">A band</location>
    </subcellularLocation>
</comment>
<dbReference type="Gene3D" id="3.30.200.20">
    <property type="entry name" value="Phosphorylase Kinase, domain 1"/>
    <property type="match status" value="1"/>
</dbReference>
<name>A0A0C2CEJ2_9BILA</name>
<feature type="domain" description="Fibronectin type-III" evidence="17">
    <location>
        <begin position="1"/>
        <end position="58"/>
    </location>
</feature>
<dbReference type="InterPro" id="IPR003599">
    <property type="entry name" value="Ig_sub"/>
</dbReference>
<feature type="compositionally biased region" description="Acidic residues" evidence="14">
    <location>
        <begin position="70"/>
        <end position="82"/>
    </location>
</feature>
<evidence type="ECO:0000313" key="18">
    <source>
        <dbReference type="EMBL" id="KIH54753.1"/>
    </source>
</evidence>
<keyword evidence="10 13" id="KW-0067">ATP-binding</keyword>
<evidence type="ECO:0000256" key="6">
    <source>
        <dbReference type="ARBA" id="ARBA00022679"/>
    </source>
</evidence>
<evidence type="ECO:0000256" key="9">
    <source>
        <dbReference type="ARBA" id="ARBA00022777"/>
    </source>
</evidence>
<evidence type="ECO:0000313" key="19">
    <source>
        <dbReference type="Proteomes" id="UP000054047"/>
    </source>
</evidence>
<feature type="domain" description="Ig-like" evidence="16">
    <location>
        <begin position="668"/>
        <end position="708"/>
    </location>
</feature>
<dbReference type="InterPro" id="IPR003961">
    <property type="entry name" value="FN3_dom"/>
</dbReference>
<evidence type="ECO:0000256" key="12">
    <source>
        <dbReference type="ARBA" id="ARBA00023319"/>
    </source>
</evidence>
<protein>
    <submittedName>
        <fullName evidence="18">Kinase domain protein</fullName>
    </submittedName>
</protein>
<dbReference type="FunFam" id="1.10.510.10:FF:000571">
    <property type="entry name" value="Maternal embryonic leucine zipper kinase"/>
    <property type="match status" value="1"/>
</dbReference>
<feature type="region of interest" description="Disordered" evidence="14">
    <location>
        <begin position="37"/>
        <end position="83"/>
    </location>
</feature>
<keyword evidence="9 18" id="KW-0418">Kinase</keyword>
<evidence type="ECO:0000256" key="10">
    <source>
        <dbReference type="ARBA" id="ARBA00022840"/>
    </source>
</evidence>
<dbReference type="PROSITE" id="PS50835">
    <property type="entry name" value="IG_LIKE"/>
    <property type="match status" value="2"/>
</dbReference>
<dbReference type="PROSITE" id="PS50853">
    <property type="entry name" value="FN3"/>
    <property type="match status" value="1"/>
</dbReference>
<dbReference type="GO" id="GO:0031672">
    <property type="term" value="C:A band"/>
    <property type="evidence" value="ECO:0007669"/>
    <property type="project" value="UniProtKB-SubCell"/>
</dbReference>
<dbReference type="CDD" id="cd00063">
    <property type="entry name" value="FN3"/>
    <property type="match status" value="1"/>
</dbReference>
<dbReference type="InterPro" id="IPR017441">
    <property type="entry name" value="Protein_kinase_ATP_BS"/>
</dbReference>
<dbReference type="InterPro" id="IPR007110">
    <property type="entry name" value="Ig-like_dom"/>
</dbReference>
<keyword evidence="8 13" id="KW-0547">Nucleotide-binding</keyword>
<dbReference type="InterPro" id="IPR008271">
    <property type="entry name" value="Ser/Thr_kinase_AS"/>
</dbReference>
<evidence type="ECO:0000256" key="4">
    <source>
        <dbReference type="ARBA" id="ARBA00022490"/>
    </source>
</evidence>
<dbReference type="OrthoDB" id="2152335at2759"/>
<dbReference type="PANTHER" id="PTHR24342:SF20">
    <property type="entry name" value="MYOSIN LIGHT CHAIN KINASE, SMOOTH MUSCLE"/>
    <property type="match status" value="1"/>
</dbReference>